<feature type="compositionally biased region" description="Polar residues" evidence="3">
    <location>
        <begin position="302"/>
        <end position="324"/>
    </location>
</feature>
<feature type="coiled-coil region" evidence="2">
    <location>
        <begin position="229"/>
        <end position="263"/>
    </location>
</feature>
<evidence type="ECO:0000256" key="1">
    <source>
        <dbReference type="ARBA" id="ARBA00023054"/>
    </source>
</evidence>
<evidence type="ECO:0000256" key="3">
    <source>
        <dbReference type="SAM" id="MobiDB-lite"/>
    </source>
</evidence>
<feature type="region of interest" description="Disordered" evidence="3">
    <location>
        <begin position="298"/>
        <end position="339"/>
    </location>
</feature>
<feature type="coiled-coil region" evidence="2">
    <location>
        <begin position="43"/>
        <end position="70"/>
    </location>
</feature>
<evidence type="ECO:0000313" key="5">
    <source>
        <dbReference type="Proteomes" id="UP000504612"/>
    </source>
</evidence>
<reference evidence="6" key="1">
    <citation type="submission" date="2025-08" db="UniProtKB">
        <authorList>
            <consortium name="RefSeq"/>
        </authorList>
    </citation>
    <scope>IDENTIFICATION</scope>
</reference>
<proteinExistence type="predicted"/>
<organism evidence="5 6">
    <name type="scientific">Notechis scutatus</name>
    <name type="common">mainland tiger snake</name>
    <dbReference type="NCBI Taxonomy" id="8663"/>
    <lineage>
        <taxon>Eukaryota</taxon>
        <taxon>Metazoa</taxon>
        <taxon>Chordata</taxon>
        <taxon>Craniata</taxon>
        <taxon>Vertebrata</taxon>
        <taxon>Euteleostomi</taxon>
        <taxon>Lepidosauria</taxon>
        <taxon>Squamata</taxon>
        <taxon>Bifurcata</taxon>
        <taxon>Unidentata</taxon>
        <taxon>Episquamata</taxon>
        <taxon>Toxicofera</taxon>
        <taxon>Serpentes</taxon>
        <taxon>Colubroidea</taxon>
        <taxon>Elapidae</taxon>
        <taxon>Hydrophiinae</taxon>
        <taxon>Notechis</taxon>
    </lineage>
</organism>
<name>A0A6J1VKW1_9SAUR</name>
<evidence type="ECO:0000259" key="4">
    <source>
        <dbReference type="Pfam" id="PF14988"/>
    </source>
</evidence>
<dbReference type="InterPro" id="IPR032777">
    <property type="entry name" value="DUF4515"/>
</dbReference>
<keyword evidence="1 2" id="KW-0175">Coiled coil</keyword>
<protein>
    <submittedName>
        <fullName evidence="6">Coiled-coil domain-containing protein 166-like</fullName>
    </submittedName>
</protein>
<dbReference type="Pfam" id="PF14988">
    <property type="entry name" value="DUF4515"/>
    <property type="match status" value="1"/>
</dbReference>
<dbReference type="PANTHER" id="PTHR14845">
    <property type="entry name" value="COILED-COIL DOMAIN-CONTAINING 166"/>
    <property type="match status" value="1"/>
</dbReference>
<evidence type="ECO:0000256" key="2">
    <source>
        <dbReference type="SAM" id="Coils"/>
    </source>
</evidence>
<dbReference type="RefSeq" id="XP_026543656.1">
    <property type="nucleotide sequence ID" value="XM_026687871.1"/>
</dbReference>
<accession>A0A6J1VKW1</accession>
<evidence type="ECO:0000313" key="6">
    <source>
        <dbReference type="RefSeq" id="XP_026543656.1"/>
    </source>
</evidence>
<sequence length="339" mass="39693">MAQQKTKLKVKKSIVKQQSSSEQFFTEREQHLKKEYATLTEYIKDYSDRVDHFQDENELLDKEAQEIQENNKAYLTYLAKRTLLCQNAIITLNDQNRSDLASVLKQKDELTSQYKDREKEVRSQLIEMETKYSLMNKEVDDLRPFKELQSDQLSRIWELEKELLAMKIHHSEQMHTVKNQFLQKKAEYEMESQKRVQALAKKAEKEAVRSLIQHTKQIKAENGRLRNELLNLIKRAQGLKATVHQLQEQKEQLLQELQYGEDLAHVHSWLSQQRRARGRTRLPTRTRVCFPLQLSMNKGPESLTSLQGPAKKQSTTQTQRTPSVGDTKAPIAHTAQRLP</sequence>
<dbReference type="Proteomes" id="UP000504612">
    <property type="component" value="Unplaced"/>
</dbReference>
<dbReference type="AlphaFoldDB" id="A0A6J1VKW1"/>
<dbReference type="PANTHER" id="PTHR14845:SF0">
    <property type="entry name" value="DUF4515 DOMAIN-CONTAINING PROTEIN"/>
    <property type="match status" value="1"/>
</dbReference>
<dbReference type="GeneID" id="113425651"/>
<gene>
    <name evidence="6" type="primary">LOC113425651</name>
</gene>
<feature type="domain" description="DUF4515" evidence="4">
    <location>
        <begin position="71"/>
        <end position="262"/>
    </location>
</feature>
<keyword evidence="5" id="KW-1185">Reference proteome</keyword>
<dbReference type="KEGG" id="nss:113425651"/>